<feature type="domain" description="Histidine kinase" evidence="7">
    <location>
        <begin position="1210"/>
        <end position="1428"/>
    </location>
</feature>
<dbReference type="Gene3D" id="1.10.287.130">
    <property type="match status" value="1"/>
</dbReference>
<proteinExistence type="predicted"/>
<dbReference type="PROSITE" id="PS50113">
    <property type="entry name" value="PAC"/>
    <property type="match status" value="4"/>
</dbReference>
<organism evidence="11 12">
    <name type="scientific">Haloferula chungangensis</name>
    <dbReference type="NCBI Taxonomy" id="1048331"/>
    <lineage>
        <taxon>Bacteria</taxon>
        <taxon>Pseudomonadati</taxon>
        <taxon>Verrucomicrobiota</taxon>
        <taxon>Verrucomicrobiia</taxon>
        <taxon>Verrucomicrobiales</taxon>
        <taxon>Verrucomicrobiaceae</taxon>
        <taxon>Haloferula</taxon>
    </lineage>
</organism>
<dbReference type="InterPro" id="IPR000700">
    <property type="entry name" value="PAS-assoc_C"/>
</dbReference>
<dbReference type="Pfam" id="PF08448">
    <property type="entry name" value="PAS_4"/>
    <property type="match status" value="2"/>
</dbReference>
<keyword evidence="12" id="KW-1185">Reference proteome</keyword>
<dbReference type="InterPro" id="IPR011006">
    <property type="entry name" value="CheY-like_superfamily"/>
</dbReference>
<dbReference type="InterPro" id="IPR029016">
    <property type="entry name" value="GAF-like_dom_sf"/>
</dbReference>
<dbReference type="InterPro" id="IPR036890">
    <property type="entry name" value="HATPase_C_sf"/>
</dbReference>
<dbReference type="Pfam" id="PF13185">
    <property type="entry name" value="GAF_2"/>
    <property type="match status" value="1"/>
</dbReference>
<dbReference type="Gene3D" id="3.30.450.20">
    <property type="entry name" value="PAS domain"/>
    <property type="match status" value="6"/>
</dbReference>
<feature type="domain" description="PAS" evidence="9">
    <location>
        <begin position="934"/>
        <end position="1004"/>
    </location>
</feature>
<evidence type="ECO:0000313" key="11">
    <source>
        <dbReference type="EMBL" id="MFC7335546.1"/>
    </source>
</evidence>
<dbReference type="SMART" id="SM00086">
    <property type="entry name" value="PAC"/>
    <property type="match status" value="4"/>
</dbReference>
<evidence type="ECO:0000256" key="3">
    <source>
        <dbReference type="ARBA" id="ARBA00022553"/>
    </source>
</evidence>
<dbReference type="PROSITE" id="PS50112">
    <property type="entry name" value="PAS"/>
    <property type="match status" value="4"/>
</dbReference>
<dbReference type="Pfam" id="PF00989">
    <property type="entry name" value="PAS"/>
    <property type="match status" value="1"/>
</dbReference>
<dbReference type="SMART" id="SM00387">
    <property type="entry name" value="HATPase_c"/>
    <property type="match status" value="1"/>
</dbReference>
<comment type="catalytic activity">
    <reaction evidence="1">
        <text>ATP + protein L-histidine = ADP + protein N-phospho-L-histidine.</text>
        <dbReference type="EC" id="2.7.13.3"/>
    </reaction>
</comment>
<keyword evidence="4" id="KW-0808">Transferase</keyword>
<dbReference type="EMBL" id="JBHTBS010000001">
    <property type="protein sequence ID" value="MFC7335546.1"/>
    <property type="molecule type" value="Genomic_DNA"/>
</dbReference>
<dbReference type="SMART" id="SM00388">
    <property type="entry name" value="HisKA"/>
    <property type="match status" value="1"/>
</dbReference>
<sequence>MASPEEGPAFSSVQSEIGDRFGVLPNFFRLAPEAPEVTENLWGFARFGYLDNPLPALFKERLFVYLSRFCDVRYCLARHVGFLTGLGKPAGDEQCAPETVEQVVRMLRRPLPRGAEVEAHLALLESRHAEPLDLEELDEELDVAVFACAANVFLESAHAGSCLEALRRALGEVPFQHLLVFLTFVRTAHFWTKVHPELHLEDDIKDLLGIHEALAECVMNDPEAMGSEVSQGLLDELAMLRRERDQAELLRVTLASIGDAVVTTDTVGAITDLNAVAEELTGWTKEEAVGQALATVFRVVDEKGRLPGGGGLDGSHGGAELGLTRHTILTAKDGTTRPIEDTVAPIRSGKGDEVGSVLVFREVTERHREESLLVDQNRVLEQVARGGDLAKILDEVCLAGERHIGGGSIAAMLVAEEGGTRLRHVAGGRCPARYLEAIDPVEVGPTIGSCGTAAFRGERVVVEDIATDPLWEGFRELALSHGLAACWSVPILSPAGTVRGTFAVYSPNPRRPSEQEMQAIEFLAHTAGIAIERQRSEQAVRDSDLRYRLVGEAANDAIWDWDLVTNGVTWNEGVRTQFGHTSDQVDSDASWWVKNIHPDDRERVTHGIHAVIDGDGERWNSEYRFQRADGTYAVVFDRGRVVRDDSGKPVRMVGSMLDLTERKRAERERADAQRMFYDLVEKCPFGIYIVDSDFRIASMNEGSQTGAFANVSPAIGCPYDEALRVLWPEPVAAELMRIFRHTLETGESYFSNRFENQRADIGETESYEWELHRVMLPGGRFGVVCYYFDSTELRRTERELRFQLDLTKGITDTATTAIFMMDDKSRCTFMNPAAEAMTGFQFEEVQGEILHDFIHHHHPDGRPYPMPECPIDRALPENGEVRDHEDIFIRKNGEYFPVMINALVIRKQGVAVGTVIEVQDITVRKRAEEALRESEERFRTIFTQTLAGIAEVDLTGRFVQVNARYCEVVGRTEDELYGLRMHDITHPDDLVRNLPLFEAAVAGGDPFVIEKRYIRPDGSLVWVSNSVSVIRDRDGKPRHVVAATIDITERKESEAQLAEALRFYHSSIDALTSHLAVLDEQGVILEVNHAWRDFAEMNDFVGQKWGVGLNYVELCETSTGECADDGKIARGIRDVLSGRAELYECEYPCHSPTEQRWFLMRVTRFQSMGAVRVVVTHDNVTQRRAAEERLRKLAAKLSEANHRKNEFLATLAHELRNPLAPIRNGLQLIGMSNGDSEAVERTCGMIDRQLSQMVRLVDDLMDVSRISTGKLELRKEQVTLSSVVGSAVETSRPLIDQMGHELSVKLPEQPLELLVDPTRLSQVFLNLLNNAAKYSDRNGKIQLTAERQGDEVVVTVKDRGIGLPADKLSHVFEMFSQVDPSLERAQGGLGIGLSLVKRLVELHDGSIKAHSEGLGKGAEFVVRLPVVSKAPADKADEGAPERKSSKLRILVVDDNRDGADSLAMMLGMMGNETQTAYDGEEAVAAAEKFRPQVILLDIGLPKLNGHEACRRIREMEGGDAIVIIAQTGWGQEEDRERTSEAGFDHHLVKPLDPKKLLGLLKSISEEREPG</sequence>
<dbReference type="InterPro" id="IPR003661">
    <property type="entry name" value="HisK_dim/P_dom"/>
</dbReference>
<dbReference type="SMART" id="SM00448">
    <property type="entry name" value="REC"/>
    <property type="match status" value="1"/>
</dbReference>
<feature type="domain" description="PAC" evidence="10">
    <location>
        <begin position="317"/>
        <end position="375"/>
    </location>
</feature>
<evidence type="ECO:0000256" key="5">
    <source>
        <dbReference type="ARBA" id="ARBA00022777"/>
    </source>
</evidence>
<feature type="domain" description="PAC" evidence="10">
    <location>
        <begin position="1007"/>
        <end position="1059"/>
    </location>
</feature>
<dbReference type="PRINTS" id="PR00344">
    <property type="entry name" value="BCTRLSENSOR"/>
</dbReference>
<evidence type="ECO:0000313" key="12">
    <source>
        <dbReference type="Proteomes" id="UP001596472"/>
    </source>
</evidence>
<dbReference type="InterPro" id="IPR036097">
    <property type="entry name" value="HisK_dim/P_sf"/>
</dbReference>
<dbReference type="NCBIfam" id="TIGR00229">
    <property type="entry name" value="sensory_box"/>
    <property type="match status" value="4"/>
</dbReference>
<keyword evidence="5" id="KW-0418">Kinase</keyword>
<dbReference type="InterPro" id="IPR004358">
    <property type="entry name" value="Sig_transdc_His_kin-like_C"/>
</dbReference>
<feature type="domain" description="PAC" evidence="10">
    <location>
        <begin position="619"/>
        <end position="671"/>
    </location>
</feature>
<dbReference type="SMART" id="SM00065">
    <property type="entry name" value="GAF"/>
    <property type="match status" value="1"/>
</dbReference>
<dbReference type="Pfam" id="PF08447">
    <property type="entry name" value="PAS_3"/>
    <property type="match status" value="2"/>
</dbReference>
<evidence type="ECO:0000256" key="1">
    <source>
        <dbReference type="ARBA" id="ARBA00000085"/>
    </source>
</evidence>
<dbReference type="Proteomes" id="UP001596472">
    <property type="component" value="Unassembled WGS sequence"/>
</dbReference>
<dbReference type="InterPro" id="IPR035965">
    <property type="entry name" value="PAS-like_dom_sf"/>
</dbReference>
<dbReference type="Gene3D" id="3.40.50.2300">
    <property type="match status" value="1"/>
</dbReference>
<dbReference type="Gene3D" id="3.30.565.10">
    <property type="entry name" value="Histidine kinase-like ATPase, C-terminal domain"/>
    <property type="match status" value="1"/>
</dbReference>
<dbReference type="InterPro" id="IPR013656">
    <property type="entry name" value="PAS_4"/>
</dbReference>
<evidence type="ECO:0000259" key="10">
    <source>
        <dbReference type="PROSITE" id="PS50113"/>
    </source>
</evidence>
<dbReference type="Pfam" id="PF00072">
    <property type="entry name" value="Response_reg"/>
    <property type="match status" value="1"/>
</dbReference>
<dbReference type="SUPFAM" id="SSF55874">
    <property type="entry name" value="ATPase domain of HSP90 chaperone/DNA topoisomerase II/histidine kinase"/>
    <property type="match status" value="1"/>
</dbReference>
<dbReference type="SUPFAM" id="SSF55785">
    <property type="entry name" value="PYP-like sensor domain (PAS domain)"/>
    <property type="match status" value="6"/>
</dbReference>
<dbReference type="PROSITE" id="PS50109">
    <property type="entry name" value="HIS_KIN"/>
    <property type="match status" value="1"/>
</dbReference>
<protein>
    <recommendedName>
        <fullName evidence="2">histidine kinase</fullName>
        <ecNumber evidence="2">2.7.13.3</ecNumber>
    </recommendedName>
</protein>
<dbReference type="CDD" id="cd00130">
    <property type="entry name" value="PAS"/>
    <property type="match status" value="4"/>
</dbReference>
<evidence type="ECO:0000259" key="7">
    <source>
        <dbReference type="PROSITE" id="PS50109"/>
    </source>
</evidence>
<dbReference type="SUPFAM" id="SSF52172">
    <property type="entry name" value="CheY-like"/>
    <property type="match status" value="1"/>
</dbReference>
<gene>
    <name evidence="11" type="ORF">ACFQY0_00035</name>
</gene>
<feature type="domain" description="PAS" evidence="9">
    <location>
        <begin position="543"/>
        <end position="615"/>
    </location>
</feature>
<dbReference type="Gene3D" id="1.20.1290.10">
    <property type="entry name" value="AhpD-like"/>
    <property type="match status" value="1"/>
</dbReference>
<dbReference type="SUPFAM" id="SSF47384">
    <property type="entry name" value="Homodimeric domain of signal transducing histidine kinase"/>
    <property type="match status" value="1"/>
</dbReference>
<dbReference type="Gene3D" id="3.30.450.40">
    <property type="match status" value="1"/>
</dbReference>
<feature type="domain" description="PAC" evidence="10">
    <location>
        <begin position="882"/>
        <end position="933"/>
    </location>
</feature>
<feature type="domain" description="PAS" evidence="9">
    <location>
        <begin position="246"/>
        <end position="303"/>
    </location>
</feature>
<dbReference type="PANTHER" id="PTHR43304:SF1">
    <property type="entry name" value="PAC DOMAIN-CONTAINING PROTEIN"/>
    <property type="match status" value="1"/>
</dbReference>
<dbReference type="CDD" id="cd17580">
    <property type="entry name" value="REC_2_DhkD-like"/>
    <property type="match status" value="1"/>
</dbReference>
<dbReference type="InterPro" id="IPR052162">
    <property type="entry name" value="Sensor_kinase/Photoreceptor"/>
</dbReference>
<dbReference type="InterPro" id="IPR013655">
    <property type="entry name" value="PAS_fold_3"/>
</dbReference>
<dbReference type="InterPro" id="IPR003594">
    <property type="entry name" value="HATPase_dom"/>
</dbReference>
<comment type="caution">
    <text evidence="11">The sequence shown here is derived from an EMBL/GenBank/DDBJ whole genome shotgun (WGS) entry which is preliminary data.</text>
</comment>
<reference evidence="12" key="1">
    <citation type="journal article" date="2019" name="Int. J. Syst. Evol. Microbiol.">
        <title>The Global Catalogue of Microorganisms (GCM) 10K type strain sequencing project: providing services to taxonomists for standard genome sequencing and annotation.</title>
        <authorList>
            <consortium name="The Broad Institute Genomics Platform"/>
            <consortium name="The Broad Institute Genome Sequencing Center for Infectious Disease"/>
            <person name="Wu L."/>
            <person name="Ma J."/>
        </authorList>
    </citation>
    <scope>NUCLEOTIDE SEQUENCE [LARGE SCALE GENOMIC DNA]</scope>
    <source>
        <strain evidence="12">CGMCC 4.1467</strain>
    </source>
</reference>
<evidence type="ECO:0000259" key="9">
    <source>
        <dbReference type="PROSITE" id="PS50112"/>
    </source>
</evidence>
<dbReference type="SMART" id="SM00091">
    <property type="entry name" value="PAS"/>
    <property type="match status" value="5"/>
</dbReference>
<evidence type="ECO:0000256" key="4">
    <source>
        <dbReference type="ARBA" id="ARBA00022679"/>
    </source>
</evidence>
<dbReference type="PANTHER" id="PTHR43304">
    <property type="entry name" value="PHYTOCHROME-LIKE PROTEIN CPH1"/>
    <property type="match status" value="1"/>
</dbReference>
<dbReference type="CDD" id="cd00082">
    <property type="entry name" value="HisKA"/>
    <property type="match status" value="1"/>
</dbReference>
<dbReference type="Pfam" id="PF13426">
    <property type="entry name" value="PAS_9"/>
    <property type="match status" value="1"/>
</dbReference>
<dbReference type="InterPro" id="IPR001789">
    <property type="entry name" value="Sig_transdc_resp-reg_receiver"/>
</dbReference>
<dbReference type="InterPro" id="IPR001610">
    <property type="entry name" value="PAC"/>
</dbReference>
<accession>A0ABW2L1W0</accession>
<dbReference type="InterPro" id="IPR000014">
    <property type="entry name" value="PAS"/>
</dbReference>
<dbReference type="Pfam" id="PF02518">
    <property type="entry name" value="HATPase_c"/>
    <property type="match status" value="1"/>
</dbReference>
<dbReference type="SUPFAM" id="SSF69118">
    <property type="entry name" value="AhpD-like"/>
    <property type="match status" value="1"/>
</dbReference>
<feature type="domain" description="PAS" evidence="9">
    <location>
        <begin position="796"/>
        <end position="878"/>
    </location>
</feature>
<dbReference type="Pfam" id="PF00512">
    <property type="entry name" value="HisKA"/>
    <property type="match status" value="1"/>
</dbReference>
<feature type="domain" description="Response regulatory" evidence="8">
    <location>
        <begin position="1448"/>
        <end position="1564"/>
    </location>
</feature>
<dbReference type="InterPro" id="IPR029032">
    <property type="entry name" value="AhpD-like"/>
</dbReference>
<dbReference type="PROSITE" id="PS50110">
    <property type="entry name" value="RESPONSE_REGULATORY"/>
    <property type="match status" value="1"/>
</dbReference>
<dbReference type="InterPro" id="IPR005467">
    <property type="entry name" value="His_kinase_dom"/>
</dbReference>
<dbReference type="InterPro" id="IPR013767">
    <property type="entry name" value="PAS_fold"/>
</dbReference>
<evidence type="ECO:0000256" key="2">
    <source>
        <dbReference type="ARBA" id="ARBA00012438"/>
    </source>
</evidence>
<keyword evidence="3 6" id="KW-0597">Phosphoprotein</keyword>
<dbReference type="EC" id="2.7.13.3" evidence="2"/>
<evidence type="ECO:0000256" key="6">
    <source>
        <dbReference type="PROSITE-ProRule" id="PRU00169"/>
    </source>
</evidence>
<dbReference type="RefSeq" id="WP_379707759.1">
    <property type="nucleotide sequence ID" value="NZ_JBHTBS010000001.1"/>
</dbReference>
<dbReference type="SUPFAM" id="SSF55781">
    <property type="entry name" value="GAF domain-like"/>
    <property type="match status" value="1"/>
</dbReference>
<feature type="modified residue" description="4-aspartylphosphate" evidence="6">
    <location>
        <position position="1497"/>
    </location>
</feature>
<dbReference type="InterPro" id="IPR003018">
    <property type="entry name" value="GAF"/>
</dbReference>
<evidence type="ECO:0000259" key="8">
    <source>
        <dbReference type="PROSITE" id="PS50110"/>
    </source>
</evidence>
<name>A0ABW2L1W0_9BACT</name>